<reference evidence="1" key="1">
    <citation type="submission" date="2023-09" db="EMBL/GenBank/DDBJ databases">
        <title>Undibacterium sp. 20NA77.5 isolated from freshwater.</title>
        <authorList>
            <person name="Le V."/>
            <person name="Ko S.-R."/>
            <person name="Ahn C.-Y."/>
            <person name="Oh H.-M."/>
        </authorList>
    </citation>
    <scope>NUCLEOTIDE SEQUENCE</scope>
    <source>
        <strain evidence="1">20NA77.5</strain>
    </source>
</reference>
<evidence type="ECO:0000313" key="1">
    <source>
        <dbReference type="EMBL" id="WMW80675.1"/>
    </source>
</evidence>
<gene>
    <name evidence="1" type="ORF">RF679_18855</name>
</gene>
<dbReference type="InterPro" id="IPR019587">
    <property type="entry name" value="Polyketide_cyclase/dehydratase"/>
</dbReference>
<organism evidence="1 2">
    <name type="scientific">Undibacterium cyanobacteriorum</name>
    <dbReference type="NCBI Taxonomy" id="3073561"/>
    <lineage>
        <taxon>Bacteria</taxon>
        <taxon>Pseudomonadati</taxon>
        <taxon>Pseudomonadota</taxon>
        <taxon>Betaproteobacteria</taxon>
        <taxon>Burkholderiales</taxon>
        <taxon>Oxalobacteraceae</taxon>
        <taxon>Undibacterium</taxon>
    </lineage>
</organism>
<dbReference type="CDD" id="cd07818">
    <property type="entry name" value="SRPBCC_1"/>
    <property type="match status" value="1"/>
</dbReference>
<dbReference type="SUPFAM" id="SSF55961">
    <property type="entry name" value="Bet v1-like"/>
    <property type="match status" value="1"/>
</dbReference>
<dbReference type="Proteomes" id="UP001181355">
    <property type="component" value="Chromosome"/>
</dbReference>
<keyword evidence="2" id="KW-1185">Reference proteome</keyword>
<dbReference type="EMBL" id="CP133720">
    <property type="protein sequence ID" value="WMW80675.1"/>
    <property type="molecule type" value="Genomic_DNA"/>
</dbReference>
<dbReference type="Pfam" id="PF10604">
    <property type="entry name" value="Polyketide_cyc2"/>
    <property type="match status" value="1"/>
</dbReference>
<dbReference type="InterPro" id="IPR023393">
    <property type="entry name" value="START-like_dom_sf"/>
</dbReference>
<proteinExistence type="predicted"/>
<evidence type="ECO:0000313" key="2">
    <source>
        <dbReference type="Proteomes" id="UP001181355"/>
    </source>
</evidence>
<dbReference type="RefSeq" id="WP_309482166.1">
    <property type="nucleotide sequence ID" value="NZ_CP133720.1"/>
</dbReference>
<name>A0ABY9RHI6_9BURK</name>
<protein>
    <submittedName>
        <fullName evidence="1">SRPBCC family protein</fullName>
    </submittedName>
</protein>
<sequence>MKIVKRSLLVLLGLFLIYTAFVLSLPNQYGLSRSVTIKATPDKVYQLIASPKEWKKWSVWNQRDPNMEMSYSGPESGAGAKWAWKSKSEGNGNMKFFAAAPAQAITYELEFEGMGKPSTGALVLENKDGLTEVTWSMTGTSQGNFMMKYFVPFMDKMVGPDFESGLKNLKALAEKE</sequence>
<accession>A0ABY9RHI6</accession>
<dbReference type="Gene3D" id="3.30.530.20">
    <property type="match status" value="1"/>
</dbReference>